<reference evidence="3 4" key="1">
    <citation type="submission" date="2013-09" db="EMBL/GenBank/DDBJ databases">
        <title>Genome sequencing of Arenimonas composti.</title>
        <authorList>
            <person name="Chen F."/>
            <person name="Wang G."/>
        </authorList>
    </citation>
    <scope>NUCLEOTIDE SEQUENCE [LARGE SCALE GENOMIC DNA]</scope>
    <source>
        <strain evidence="3 4">TR7-09</strain>
    </source>
</reference>
<keyword evidence="1" id="KW-0472">Membrane</keyword>
<keyword evidence="4" id="KW-1185">Reference proteome</keyword>
<comment type="caution">
    <text evidence="3">The sequence shown here is derived from an EMBL/GenBank/DDBJ whole genome shotgun (WGS) entry which is preliminary data.</text>
</comment>
<feature type="transmembrane region" description="Helical" evidence="1">
    <location>
        <begin position="84"/>
        <end position="117"/>
    </location>
</feature>
<evidence type="ECO:0000259" key="2">
    <source>
        <dbReference type="Pfam" id="PF13828"/>
    </source>
</evidence>
<evidence type="ECO:0000313" key="3">
    <source>
        <dbReference type="EMBL" id="KFN50075.1"/>
    </source>
</evidence>
<keyword evidence="1" id="KW-1133">Transmembrane helix</keyword>
<dbReference type="RefSeq" id="WP_081683219.1">
    <property type="nucleotide sequence ID" value="NZ_AUFF01000001.1"/>
</dbReference>
<dbReference type="EMBL" id="AWXU01000025">
    <property type="protein sequence ID" value="KFN50075.1"/>
    <property type="molecule type" value="Genomic_DNA"/>
</dbReference>
<organism evidence="3 4">
    <name type="scientific">Arenimonas composti TR7-09 = DSM 18010</name>
    <dbReference type="NCBI Taxonomy" id="1121013"/>
    <lineage>
        <taxon>Bacteria</taxon>
        <taxon>Pseudomonadati</taxon>
        <taxon>Pseudomonadota</taxon>
        <taxon>Gammaproteobacteria</taxon>
        <taxon>Lysobacterales</taxon>
        <taxon>Lysobacteraceae</taxon>
        <taxon>Arenimonas</taxon>
    </lineage>
</organism>
<accession>A0A091C0C2</accession>
<name>A0A091C0C2_9GAMM</name>
<dbReference type="STRING" id="1121013.GCA_000426365_00332"/>
<dbReference type="AlphaFoldDB" id="A0A091C0C2"/>
<dbReference type="InterPro" id="IPR025241">
    <property type="entry name" value="DUF4190"/>
</dbReference>
<dbReference type="Proteomes" id="UP000029391">
    <property type="component" value="Unassembled WGS sequence"/>
</dbReference>
<keyword evidence="1" id="KW-0812">Transmembrane</keyword>
<evidence type="ECO:0000313" key="4">
    <source>
        <dbReference type="Proteomes" id="UP000029391"/>
    </source>
</evidence>
<dbReference type="OrthoDB" id="6183992at2"/>
<feature type="domain" description="DUF4190" evidence="2">
    <location>
        <begin position="34"/>
        <end position="101"/>
    </location>
</feature>
<dbReference type="eggNOG" id="ENOG5033A46">
    <property type="taxonomic scope" value="Bacteria"/>
</dbReference>
<dbReference type="Pfam" id="PF13828">
    <property type="entry name" value="DUF4190"/>
    <property type="match status" value="1"/>
</dbReference>
<sequence length="126" mass="12537">MTTEPLPPSTPPAPPVAPVAPTPVAPGYRPTSTLAVVSLVCGLIGLVGSMFVAPIIASVIAVVTGHMARAEIRRADGAMDGDGLAVGGLVTGWLMIGLCLLTVLVFVLFLGGLAALLALVGIGSQL</sequence>
<protein>
    <recommendedName>
        <fullName evidence="2">DUF4190 domain-containing protein</fullName>
    </recommendedName>
</protein>
<proteinExistence type="predicted"/>
<evidence type="ECO:0000256" key="1">
    <source>
        <dbReference type="SAM" id="Phobius"/>
    </source>
</evidence>
<feature type="transmembrane region" description="Helical" evidence="1">
    <location>
        <begin position="34"/>
        <end position="63"/>
    </location>
</feature>
<gene>
    <name evidence="3" type="ORF">P873_00855</name>
</gene>